<sequence length="537" mass="60944">MKTPTTSLLLFGFVLLFSFPWATFAQTHEDFLRCLYNHSPNSSSISKVIYTPANSSYLPVLNFSIRNLRFTSPDTPRPQVIITPLNESQIRTTIYCAKNHGMEIRTRSGGHDYEGLSYVSEVHFVVLDLINISSIVVDAENRTAWVQGSATIGELYYRIAEKSRNLGFSAGICPTVGVGGHFSGGGSGMMLRKYGLAADNIIDAQIIDVNGNILDRKSMGEDIFWAIRGGGGASFGIILSWKIDLVPVPSIVTVFTINRNLEQNAINLIHKWQYIAHKFPQELFLRVLISRVNSNQDGEQTIQAAFNSLYLGGIDQLISLMQESFPELGMTREDCIEMSWIESILYFADFPSGTSLDVLLNRTQLSTQYFKAKSDYVKEPIPLIEWKRILDLFFNKEAEFAGMHLYPYGGIMDEISESSIPFPHRAGNLYGIQHEVYWKEKGEEESERHINWIRNLYRYMTPFVSKSPRAAYINFRDLDLGENNKTGNTSYAQARIWGIKYFKNNFNRLVLAKNKADPENFFKNEQSIPPFLLKEVG</sequence>
<gene>
    <name evidence="10" type="ORF">CEY00_Acc25259</name>
</gene>
<evidence type="ECO:0000256" key="7">
    <source>
        <dbReference type="ARBA" id="ARBA00023180"/>
    </source>
</evidence>
<dbReference type="PANTHER" id="PTHR32448">
    <property type="entry name" value="OS08G0158400 PROTEIN"/>
    <property type="match status" value="1"/>
</dbReference>
<dbReference type="EMBL" id="NKQK01000022">
    <property type="protein sequence ID" value="PSR98736.1"/>
    <property type="molecule type" value="Genomic_DNA"/>
</dbReference>
<dbReference type="Proteomes" id="UP000241394">
    <property type="component" value="Chromosome LG22"/>
</dbReference>
<dbReference type="InterPro" id="IPR036318">
    <property type="entry name" value="FAD-bd_PCMH-like_sf"/>
</dbReference>
<keyword evidence="11" id="KW-1185">Reference proteome</keyword>
<proteinExistence type="inferred from homology"/>
<dbReference type="InterPro" id="IPR016167">
    <property type="entry name" value="FAD-bd_PCMH_sub1"/>
</dbReference>
<evidence type="ECO:0000256" key="1">
    <source>
        <dbReference type="ARBA" id="ARBA00001974"/>
    </source>
</evidence>
<reference evidence="10 11" key="1">
    <citation type="submission" date="2017-07" db="EMBL/GenBank/DDBJ databases">
        <title>An improved, manually edited Actinidia chinensis var. chinensis (kiwifruit) genome highlights the challenges associated with draft genomes and gene prediction in plants.</title>
        <authorList>
            <person name="Pilkington S."/>
            <person name="Crowhurst R."/>
            <person name="Hilario E."/>
            <person name="Nardozza S."/>
            <person name="Fraser L."/>
            <person name="Peng Y."/>
            <person name="Gunaseelan K."/>
            <person name="Simpson R."/>
            <person name="Tahir J."/>
            <person name="Deroles S."/>
            <person name="Templeton K."/>
            <person name="Luo Z."/>
            <person name="Davy M."/>
            <person name="Cheng C."/>
            <person name="Mcneilage M."/>
            <person name="Scaglione D."/>
            <person name="Liu Y."/>
            <person name="Zhang Q."/>
            <person name="Datson P."/>
            <person name="De Silva N."/>
            <person name="Gardiner S."/>
            <person name="Bassett H."/>
            <person name="Chagne D."/>
            <person name="Mccallum J."/>
            <person name="Dzierzon H."/>
            <person name="Deng C."/>
            <person name="Wang Y.-Y."/>
            <person name="Barron N."/>
            <person name="Manako K."/>
            <person name="Bowen J."/>
            <person name="Foster T."/>
            <person name="Erridge Z."/>
            <person name="Tiffin H."/>
            <person name="Waite C."/>
            <person name="Davies K."/>
            <person name="Grierson E."/>
            <person name="Laing W."/>
            <person name="Kirk R."/>
            <person name="Chen X."/>
            <person name="Wood M."/>
            <person name="Montefiori M."/>
            <person name="Brummell D."/>
            <person name="Schwinn K."/>
            <person name="Catanach A."/>
            <person name="Fullerton C."/>
            <person name="Li D."/>
            <person name="Meiyalaghan S."/>
            <person name="Nieuwenhuizen N."/>
            <person name="Read N."/>
            <person name="Prakash R."/>
            <person name="Hunter D."/>
            <person name="Zhang H."/>
            <person name="Mckenzie M."/>
            <person name="Knabel M."/>
            <person name="Harris A."/>
            <person name="Allan A."/>
            <person name="Chen A."/>
            <person name="Janssen B."/>
            <person name="Plunkett B."/>
            <person name="Dwamena C."/>
            <person name="Voogd C."/>
            <person name="Leif D."/>
            <person name="Lafferty D."/>
            <person name="Souleyre E."/>
            <person name="Varkonyi-Gasic E."/>
            <person name="Gambi F."/>
            <person name="Hanley J."/>
            <person name="Yao J.-L."/>
            <person name="Cheung J."/>
            <person name="David K."/>
            <person name="Warren B."/>
            <person name="Marsh K."/>
            <person name="Snowden K."/>
            <person name="Lin-Wang K."/>
            <person name="Brian L."/>
            <person name="Martinez-Sanchez M."/>
            <person name="Wang M."/>
            <person name="Ileperuma N."/>
            <person name="Macnee N."/>
            <person name="Campin R."/>
            <person name="Mcatee P."/>
            <person name="Drummond R."/>
            <person name="Espley R."/>
            <person name="Ireland H."/>
            <person name="Wu R."/>
            <person name="Atkinson R."/>
            <person name="Karunairetnam S."/>
            <person name="Bulley S."/>
            <person name="Chunkath S."/>
            <person name="Hanley Z."/>
            <person name="Storey R."/>
            <person name="Thrimawithana A."/>
            <person name="Thomson S."/>
            <person name="David C."/>
            <person name="Testolin R."/>
        </authorList>
    </citation>
    <scope>NUCLEOTIDE SEQUENCE [LARGE SCALE GENOMIC DNA]</scope>
    <source>
        <strain evidence="11">cv. Red5</strain>
        <tissue evidence="10">Young leaf</tissue>
    </source>
</reference>
<evidence type="ECO:0000259" key="9">
    <source>
        <dbReference type="PROSITE" id="PS51387"/>
    </source>
</evidence>
<feature type="chain" id="PRO_5015363135" evidence="8">
    <location>
        <begin position="26"/>
        <end position="537"/>
    </location>
</feature>
<evidence type="ECO:0000256" key="5">
    <source>
        <dbReference type="ARBA" id="ARBA00022827"/>
    </source>
</evidence>
<evidence type="ECO:0000256" key="4">
    <source>
        <dbReference type="ARBA" id="ARBA00022729"/>
    </source>
</evidence>
<dbReference type="InParanoid" id="A0A2R6PYA8"/>
<dbReference type="GO" id="GO:0016491">
    <property type="term" value="F:oxidoreductase activity"/>
    <property type="evidence" value="ECO:0007669"/>
    <property type="project" value="InterPro"/>
</dbReference>
<keyword evidence="7" id="KW-0325">Glycoprotein</keyword>
<evidence type="ECO:0000313" key="11">
    <source>
        <dbReference type="Proteomes" id="UP000241394"/>
    </source>
</evidence>
<dbReference type="Gene3D" id="3.40.462.20">
    <property type="match status" value="1"/>
</dbReference>
<reference evidence="11" key="2">
    <citation type="journal article" date="2018" name="BMC Genomics">
        <title>A manually annotated Actinidia chinensis var. chinensis (kiwifruit) genome highlights the challenges associated with draft genomes and gene prediction in plants.</title>
        <authorList>
            <person name="Pilkington S.M."/>
            <person name="Crowhurst R."/>
            <person name="Hilario E."/>
            <person name="Nardozza S."/>
            <person name="Fraser L."/>
            <person name="Peng Y."/>
            <person name="Gunaseelan K."/>
            <person name="Simpson R."/>
            <person name="Tahir J."/>
            <person name="Deroles S.C."/>
            <person name="Templeton K."/>
            <person name="Luo Z."/>
            <person name="Davy M."/>
            <person name="Cheng C."/>
            <person name="McNeilage M."/>
            <person name="Scaglione D."/>
            <person name="Liu Y."/>
            <person name="Zhang Q."/>
            <person name="Datson P."/>
            <person name="De Silva N."/>
            <person name="Gardiner S.E."/>
            <person name="Bassett H."/>
            <person name="Chagne D."/>
            <person name="McCallum J."/>
            <person name="Dzierzon H."/>
            <person name="Deng C."/>
            <person name="Wang Y.Y."/>
            <person name="Barron L."/>
            <person name="Manako K."/>
            <person name="Bowen J."/>
            <person name="Foster T.M."/>
            <person name="Erridge Z.A."/>
            <person name="Tiffin H."/>
            <person name="Waite C.N."/>
            <person name="Davies K.M."/>
            <person name="Grierson E.P."/>
            <person name="Laing W.A."/>
            <person name="Kirk R."/>
            <person name="Chen X."/>
            <person name="Wood M."/>
            <person name="Montefiori M."/>
            <person name="Brummell D.A."/>
            <person name="Schwinn K.E."/>
            <person name="Catanach A."/>
            <person name="Fullerton C."/>
            <person name="Li D."/>
            <person name="Meiyalaghan S."/>
            <person name="Nieuwenhuizen N."/>
            <person name="Read N."/>
            <person name="Prakash R."/>
            <person name="Hunter D."/>
            <person name="Zhang H."/>
            <person name="McKenzie M."/>
            <person name="Knabel M."/>
            <person name="Harris A."/>
            <person name="Allan A.C."/>
            <person name="Gleave A."/>
            <person name="Chen A."/>
            <person name="Janssen B.J."/>
            <person name="Plunkett B."/>
            <person name="Ampomah-Dwamena C."/>
            <person name="Voogd C."/>
            <person name="Leif D."/>
            <person name="Lafferty D."/>
            <person name="Souleyre E.J.F."/>
            <person name="Varkonyi-Gasic E."/>
            <person name="Gambi F."/>
            <person name="Hanley J."/>
            <person name="Yao J.L."/>
            <person name="Cheung J."/>
            <person name="David K.M."/>
            <person name="Warren B."/>
            <person name="Marsh K."/>
            <person name="Snowden K.C."/>
            <person name="Lin-Wang K."/>
            <person name="Brian L."/>
            <person name="Martinez-Sanchez M."/>
            <person name="Wang M."/>
            <person name="Ileperuma N."/>
            <person name="Macnee N."/>
            <person name="Campin R."/>
            <person name="McAtee P."/>
            <person name="Drummond R.S.M."/>
            <person name="Espley R.V."/>
            <person name="Ireland H.S."/>
            <person name="Wu R."/>
            <person name="Atkinson R.G."/>
            <person name="Karunairetnam S."/>
            <person name="Bulley S."/>
            <person name="Chunkath S."/>
            <person name="Hanley Z."/>
            <person name="Storey R."/>
            <person name="Thrimawithana A.H."/>
            <person name="Thomson S."/>
            <person name="David C."/>
            <person name="Testolin R."/>
            <person name="Huang H."/>
            <person name="Hellens R.P."/>
            <person name="Schaffer R.J."/>
        </authorList>
    </citation>
    <scope>NUCLEOTIDE SEQUENCE [LARGE SCALE GENOMIC DNA]</scope>
    <source>
        <strain evidence="11">cv. Red5</strain>
    </source>
</reference>
<feature type="signal peptide" evidence="8">
    <location>
        <begin position="1"/>
        <end position="25"/>
    </location>
</feature>
<dbReference type="Gene3D" id="3.30.465.10">
    <property type="match status" value="1"/>
</dbReference>
<dbReference type="PROSITE" id="PS51387">
    <property type="entry name" value="FAD_PCMH"/>
    <property type="match status" value="1"/>
</dbReference>
<evidence type="ECO:0000256" key="8">
    <source>
        <dbReference type="SAM" id="SignalP"/>
    </source>
</evidence>
<evidence type="ECO:0000256" key="2">
    <source>
        <dbReference type="ARBA" id="ARBA00005466"/>
    </source>
</evidence>
<dbReference type="InterPro" id="IPR006094">
    <property type="entry name" value="Oxid_FAD_bind_N"/>
</dbReference>
<dbReference type="Pfam" id="PF01565">
    <property type="entry name" value="FAD_binding_4"/>
    <property type="match status" value="1"/>
</dbReference>
<comment type="similarity">
    <text evidence="2">Belongs to the oxygen-dependent FAD-linked oxidoreductase family.</text>
</comment>
<evidence type="ECO:0000256" key="3">
    <source>
        <dbReference type="ARBA" id="ARBA00022630"/>
    </source>
</evidence>
<dbReference type="InterPro" id="IPR012951">
    <property type="entry name" value="BBE"/>
</dbReference>
<protein>
    <submittedName>
        <fullName evidence="10">Cannabidiolic acid synthase-like</fullName>
    </submittedName>
</protein>
<name>A0A2R6PYA8_ACTCC</name>
<evidence type="ECO:0000256" key="6">
    <source>
        <dbReference type="ARBA" id="ARBA00023157"/>
    </source>
</evidence>
<dbReference type="Gene3D" id="3.30.43.10">
    <property type="entry name" value="Uridine Diphospho-n-acetylenolpyruvylglucosamine Reductase, domain 2"/>
    <property type="match status" value="1"/>
</dbReference>
<comment type="caution">
    <text evidence="10">The sequence shown here is derived from an EMBL/GenBank/DDBJ whole genome shotgun (WGS) entry which is preliminary data.</text>
</comment>
<dbReference type="InterPro" id="IPR016169">
    <property type="entry name" value="FAD-bd_PCMH_sub2"/>
</dbReference>
<dbReference type="AlphaFoldDB" id="A0A2R6PYA8"/>
<evidence type="ECO:0000313" key="10">
    <source>
        <dbReference type="EMBL" id="PSR98736.1"/>
    </source>
</evidence>
<keyword evidence="4 8" id="KW-0732">Signal</keyword>
<dbReference type="GO" id="GO:0071949">
    <property type="term" value="F:FAD binding"/>
    <property type="evidence" value="ECO:0007669"/>
    <property type="project" value="InterPro"/>
</dbReference>
<dbReference type="FunCoup" id="A0A2R6PYA8">
    <property type="interactions" value="82"/>
</dbReference>
<comment type="cofactor">
    <cofactor evidence="1">
        <name>FAD</name>
        <dbReference type="ChEBI" id="CHEBI:57692"/>
    </cofactor>
</comment>
<dbReference type="Pfam" id="PF08031">
    <property type="entry name" value="BBE"/>
    <property type="match status" value="1"/>
</dbReference>
<accession>A0A2R6PYA8</accession>
<dbReference type="OMA" id="DFVQEPM"/>
<feature type="domain" description="FAD-binding PCMH-type" evidence="9">
    <location>
        <begin position="74"/>
        <end position="248"/>
    </location>
</feature>
<keyword evidence="5" id="KW-0274">FAD</keyword>
<dbReference type="InterPro" id="IPR016166">
    <property type="entry name" value="FAD-bd_PCMH"/>
</dbReference>
<keyword evidence="3" id="KW-0285">Flavoprotein</keyword>
<dbReference type="OrthoDB" id="407275at2759"/>
<organism evidence="10 11">
    <name type="scientific">Actinidia chinensis var. chinensis</name>
    <name type="common">Chinese soft-hair kiwi</name>
    <dbReference type="NCBI Taxonomy" id="1590841"/>
    <lineage>
        <taxon>Eukaryota</taxon>
        <taxon>Viridiplantae</taxon>
        <taxon>Streptophyta</taxon>
        <taxon>Embryophyta</taxon>
        <taxon>Tracheophyta</taxon>
        <taxon>Spermatophyta</taxon>
        <taxon>Magnoliopsida</taxon>
        <taxon>eudicotyledons</taxon>
        <taxon>Gunneridae</taxon>
        <taxon>Pentapetalae</taxon>
        <taxon>asterids</taxon>
        <taxon>Ericales</taxon>
        <taxon>Actinidiaceae</taxon>
        <taxon>Actinidia</taxon>
    </lineage>
</organism>
<dbReference type="SUPFAM" id="SSF56176">
    <property type="entry name" value="FAD-binding/transporter-associated domain-like"/>
    <property type="match status" value="1"/>
</dbReference>
<dbReference type="FunFam" id="3.30.43.10:FF:000004">
    <property type="entry name" value="Berberine bridge enzyme-like 15"/>
    <property type="match status" value="1"/>
</dbReference>
<keyword evidence="6" id="KW-1015">Disulfide bond</keyword>
<dbReference type="Gramene" id="PSR98736">
    <property type="protein sequence ID" value="PSR98736"/>
    <property type="gene ID" value="CEY00_Acc25259"/>
</dbReference>